<dbReference type="SUPFAM" id="SSF56925">
    <property type="entry name" value="OMPA-like"/>
    <property type="match status" value="1"/>
</dbReference>
<evidence type="ECO:0000256" key="1">
    <source>
        <dbReference type="ARBA" id="ARBA00004442"/>
    </source>
</evidence>
<evidence type="ECO:0000256" key="2">
    <source>
        <dbReference type="ARBA" id="ARBA00022729"/>
    </source>
</evidence>
<keyword evidence="2" id="KW-0732">Signal</keyword>
<dbReference type="InterPro" id="IPR027385">
    <property type="entry name" value="Beta-barrel_OMP"/>
</dbReference>
<evidence type="ECO:0000313" key="5">
    <source>
        <dbReference type="Proteomes" id="UP000554144"/>
    </source>
</evidence>
<evidence type="ECO:0000313" key="4">
    <source>
        <dbReference type="EMBL" id="NYT85612.1"/>
    </source>
</evidence>
<dbReference type="AlphaFoldDB" id="A0A853GZT7"/>
<dbReference type="Pfam" id="PF13505">
    <property type="entry name" value="OMP_b-brl"/>
    <property type="match status" value="1"/>
</dbReference>
<sequence>MPCLAEASGEPGFYMGVFGGLGSAASASMQQKGAVHLNQHLSLPINARGATGDTRVGMGGVQAGYDWGRRGLGGGKWGLKPAVEIEGFYIARHTAVGEMPVTPRFLGTQYVYFPTSTGVVLANAVLTFKTPYSDKVFPYLGVGAGAAFISVKNSDSANPSEPGINHFNSDPDASSTAFAMQFKVGVKGQLSRHLYLFTEYRYLSISSTSYTFGPTDYPGLHLPTASWDVGLGRQRYSFVVAGLQYKF</sequence>
<proteinExistence type="predicted"/>
<feature type="domain" description="Outer membrane protein beta-barrel" evidence="3">
    <location>
        <begin position="7"/>
        <end position="213"/>
    </location>
</feature>
<dbReference type="OrthoDB" id="5653863at2"/>
<name>A0A853GZT7_9BURK</name>
<dbReference type="EMBL" id="JACCEV010000002">
    <property type="protein sequence ID" value="NYT85612.1"/>
    <property type="molecule type" value="Genomic_DNA"/>
</dbReference>
<evidence type="ECO:0000259" key="3">
    <source>
        <dbReference type="Pfam" id="PF13505"/>
    </source>
</evidence>
<gene>
    <name evidence="4" type="ORF">H0A62_08350</name>
</gene>
<protein>
    <submittedName>
        <fullName evidence="4">Outer membrane beta-barrel protein</fullName>
    </submittedName>
</protein>
<keyword evidence="5" id="KW-1185">Reference proteome</keyword>
<dbReference type="Proteomes" id="UP000554144">
    <property type="component" value="Unassembled WGS sequence"/>
</dbReference>
<comment type="subcellular location">
    <subcellularLocation>
        <location evidence="1">Cell outer membrane</location>
    </subcellularLocation>
</comment>
<reference evidence="4 5" key="1">
    <citation type="submission" date="2020-07" db="EMBL/GenBank/DDBJ databases">
        <title>Taxonomic revisions and descriptions of new bacterial species based on genomic comparisons in the high-G+C-content subgroup of the family Alcaligenaceae.</title>
        <authorList>
            <person name="Szabo A."/>
            <person name="Felfoldi T."/>
        </authorList>
    </citation>
    <scope>NUCLEOTIDE SEQUENCE [LARGE SCALE GENOMIC DNA]</scope>
    <source>
        <strain evidence="4 5">DSM 25667</strain>
    </source>
</reference>
<organism evidence="4 5">
    <name type="scientific">Pollutimonas harenae</name>
    <dbReference type="NCBI Taxonomy" id="657015"/>
    <lineage>
        <taxon>Bacteria</taxon>
        <taxon>Pseudomonadati</taxon>
        <taxon>Pseudomonadota</taxon>
        <taxon>Betaproteobacteria</taxon>
        <taxon>Burkholderiales</taxon>
        <taxon>Alcaligenaceae</taxon>
        <taxon>Pollutimonas</taxon>
    </lineage>
</organism>
<dbReference type="GO" id="GO:0009279">
    <property type="term" value="C:cell outer membrane"/>
    <property type="evidence" value="ECO:0007669"/>
    <property type="project" value="UniProtKB-SubCell"/>
</dbReference>
<dbReference type="Gene3D" id="2.40.160.20">
    <property type="match status" value="1"/>
</dbReference>
<dbReference type="InterPro" id="IPR011250">
    <property type="entry name" value="OMP/PagP_B-barrel"/>
</dbReference>
<accession>A0A853GZT7</accession>
<comment type="caution">
    <text evidence="4">The sequence shown here is derived from an EMBL/GenBank/DDBJ whole genome shotgun (WGS) entry which is preliminary data.</text>
</comment>